<keyword evidence="1" id="KW-0472">Membrane</keyword>
<feature type="transmembrane region" description="Helical" evidence="1">
    <location>
        <begin position="12"/>
        <end position="32"/>
    </location>
</feature>
<keyword evidence="1" id="KW-0812">Transmembrane</keyword>
<keyword evidence="3" id="KW-1185">Reference proteome</keyword>
<accession>A0A1I4CN22</accession>
<proteinExistence type="predicted"/>
<dbReference type="STRING" id="1884381.SAMN05518846_1216"/>
<gene>
    <name evidence="2" type="ORF">SAMN05518846_1216</name>
</gene>
<evidence type="ECO:0000313" key="2">
    <source>
        <dbReference type="EMBL" id="SFK82638.1"/>
    </source>
</evidence>
<feature type="transmembrane region" description="Helical" evidence="1">
    <location>
        <begin position="156"/>
        <end position="178"/>
    </location>
</feature>
<reference evidence="3" key="1">
    <citation type="submission" date="2016-10" db="EMBL/GenBank/DDBJ databases">
        <authorList>
            <person name="Varghese N."/>
            <person name="Submissions S."/>
        </authorList>
    </citation>
    <scope>NUCLEOTIDE SEQUENCE [LARGE SCALE GENOMIC DNA]</scope>
    <source>
        <strain evidence="3">OK042</strain>
    </source>
</reference>
<feature type="transmembrane region" description="Helical" evidence="1">
    <location>
        <begin position="44"/>
        <end position="67"/>
    </location>
</feature>
<feature type="transmembrane region" description="Helical" evidence="1">
    <location>
        <begin position="79"/>
        <end position="98"/>
    </location>
</feature>
<protein>
    <submittedName>
        <fullName evidence="2">Uncharacterized protein</fullName>
    </submittedName>
</protein>
<dbReference type="RefSeq" id="WP_374701607.1">
    <property type="nucleotide sequence ID" value="NZ_FORT01000021.1"/>
</dbReference>
<name>A0A1I4CN22_9BACL</name>
<evidence type="ECO:0000256" key="1">
    <source>
        <dbReference type="SAM" id="Phobius"/>
    </source>
</evidence>
<dbReference type="EMBL" id="FORT01000021">
    <property type="protein sequence ID" value="SFK82638.1"/>
    <property type="molecule type" value="Genomic_DNA"/>
</dbReference>
<sequence length="183" mass="20377">MLKRLFRTRDLAVTQACVTAFLFLLIPLFHLLDTGPFWLQGLLHGLAATLTVLMGCWTFHAAFFRLGKERGSNAELERLLWLTNGLVLLAIISGNWLYMGYRSPDGPQSWLLAHTPAAHNIVMEWKEFVSLFPLPLGVVAGFILRRFGNNKDAGSVVLLLIALLWLCLVIGLVTGLGLKTLHL</sequence>
<dbReference type="AlphaFoldDB" id="A0A1I4CN22"/>
<feature type="transmembrane region" description="Helical" evidence="1">
    <location>
        <begin position="128"/>
        <end position="144"/>
    </location>
</feature>
<organism evidence="2 3">
    <name type="scientific">Brevibacillus centrosporus</name>
    <dbReference type="NCBI Taxonomy" id="54910"/>
    <lineage>
        <taxon>Bacteria</taxon>
        <taxon>Bacillati</taxon>
        <taxon>Bacillota</taxon>
        <taxon>Bacilli</taxon>
        <taxon>Bacillales</taxon>
        <taxon>Paenibacillaceae</taxon>
        <taxon>Brevibacillus</taxon>
    </lineage>
</organism>
<keyword evidence="1" id="KW-1133">Transmembrane helix</keyword>
<dbReference type="Proteomes" id="UP000198915">
    <property type="component" value="Unassembled WGS sequence"/>
</dbReference>
<evidence type="ECO:0000313" key="3">
    <source>
        <dbReference type="Proteomes" id="UP000198915"/>
    </source>
</evidence>